<feature type="transmembrane region" description="Helical" evidence="1">
    <location>
        <begin position="6"/>
        <end position="29"/>
    </location>
</feature>
<protein>
    <submittedName>
        <fullName evidence="2">Uncharacterized protein</fullName>
    </submittedName>
</protein>
<organism evidence="2 3">
    <name type="scientific">Streptomyces sulfonofaciens</name>
    <dbReference type="NCBI Taxonomy" id="68272"/>
    <lineage>
        <taxon>Bacteria</taxon>
        <taxon>Bacillati</taxon>
        <taxon>Actinomycetota</taxon>
        <taxon>Actinomycetes</taxon>
        <taxon>Kitasatosporales</taxon>
        <taxon>Streptomycetaceae</taxon>
        <taxon>Streptomyces</taxon>
    </lineage>
</organism>
<keyword evidence="1" id="KW-1133">Transmembrane helix</keyword>
<evidence type="ECO:0000313" key="2">
    <source>
        <dbReference type="EMBL" id="GHH84691.1"/>
    </source>
</evidence>
<keyword evidence="1" id="KW-0472">Membrane</keyword>
<dbReference type="RefSeq" id="WP_189935744.1">
    <property type="nucleotide sequence ID" value="NZ_BNCD01000016.1"/>
</dbReference>
<keyword evidence="1" id="KW-0812">Transmembrane</keyword>
<keyword evidence="3" id="KW-1185">Reference proteome</keyword>
<reference evidence="2" key="2">
    <citation type="submission" date="2020-09" db="EMBL/GenBank/DDBJ databases">
        <authorList>
            <person name="Sun Q."/>
            <person name="Ohkuma M."/>
        </authorList>
    </citation>
    <scope>NUCLEOTIDE SEQUENCE</scope>
    <source>
        <strain evidence="2">JCM 5069</strain>
    </source>
</reference>
<comment type="caution">
    <text evidence="2">The sequence shown here is derived from an EMBL/GenBank/DDBJ whole genome shotgun (WGS) entry which is preliminary data.</text>
</comment>
<sequence length="149" mass="16475">MKQAGAIAVAVILLVWLVWNLWNLLRIAGGLRTGSWRRPMWWARVCSVSLLAGLASWLRGAFSGGLDIREACQFVHHEHYDAAYWQAHAREFRKLFPLHSKCNAHVDLVPAWVNPAVVSCAAVSLAAAAVLLWFAVAPLTRVPRGRNGA</sequence>
<evidence type="ECO:0000313" key="3">
    <source>
        <dbReference type="Proteomes" id="UP000603708"/>
    </source>
</evidence>
<proteinExistence type="predicted"/>
<feature type="transmembrane region" description="Helical" evidence="1">
    <location>
        <begin position="116"/>
        <end position="136"/>
    </location>
</feature>
<dbReference type="AlphaFoldDB" id="A0A919GIN6"/>
<accession>A0A919GIN6</accession>
<feature type="transmembrane region" description="Helical" evidence="1">
    <location>
        <begin position="41"/>
        <end position="58"/>
    </location>
</feature>
<dbReference type="Proteomes" id="UP000603708">
    <property type="component" value="Unassembled WGS sequence"/>
</dbReference>
<evidence type="ECO:0000256" key="1">
    <source>
        <dbReference type="SAM" id="Phobius"/>
    </source>
</evidence>
<reference evidence="2" key="1">
    <citation type="journal article" date="2014" name="Int. J. Syst. Evol. Microbiol.">
        <title>Complete genome sequence of Corynebacterium casei LMG S-19264T (=DSM 44701T), isolated from a smear-ripened cheese.</title>
        <authorList>
            <consortium name="US DOE Joint Genome Institute (JGI-PGF)"/>
            <person name="Walter F."/>
            <person name="Albersmeier A."/>
            <person name="Kalinowski J."/>
            <person name="Ruckert C."/>
        </authorList>
    </citation>
    <scope>NUCLEOTIDE SEQUENCE</scope>
    <source>
        <strain evidence="2">JCM 5069</strain>
    </source>
</reference>
<gene>
    <name evidence="2" type="ORF">GCM10018793_49830</name>
</gene>
<dbReference type="EMBL" id="BNCD01000016">
    <property type="protein sequence ID" value="GHH84691.1"/>
    <property type="molecule type" value="Genomic_DNA"/>
</dbReference>
<name>A0A919GIN6_9ACTN</name>